<evidence type="ECO:0008006" key="3">
    <source>
        <dbReference type="Google" id="ProtNLM"/>
    </source>
</evidence>
<accession>A0A7X1BW42</accession>
<dbReference type="RefSeq" id="WP_185375113.1">
    <property type="nucleotide sequence ID" value="NZ_JAARNB010000002.1"/>
</dbReference>
<dbReference type="EMBL" id="JAAROL010000009">
    <property type="protein sequence ID" value="MBC1333430.1"/>
    <property type="molecule type" value="Genomic_DNA"/>
</dbReference>
<proteinExistence type="predicted"/>
<dbReference type="Proteomes" id="UP000532866">
    <property type="component" value="Unassembled WGS sequence"/>
</dbReference>
<reference evidence="1 2" key="1">
    <citation type="submission" date="2020-03" db="EMBL/GenBank/DDBJ databases">
        <title>Soil Listeria distribution.</title>
        <authorList>
            <person name="Liao J."/>
            <person name="Wiedmann M."/>
        </authorList>
    </citation>
    <scope>NUCLEOTIDE SEQUENCE [LARGE SCALE GENOMIC DNA]</scope>
    <source>
        <strain evidence="1 2">FSL L7-1833</strain>
    </source>
</reference>
<name>A0A7X1BW42_9LIST</name>
<gene>
    <name evidence="1" type="ORF">HB759_15905</name>
</gene>
<organism evidence="1 2">
    <name type="scientific">Listeria booriae</name>
    <dbReference type="NCBI Taxonomy" id="1552123"/>
    <lineage>
        <taxon>Bacteria</taxon>
        <taxon>Bacillati</taxon>
        <taxon>Bacillota</taxon>
        <taxon>Bacilli</taxon>
        <taxon>Bacillales</taxon>
        <taxon>Listeriaceae</taxon>
        <taxon>Listeria</taxon>
    </lineage>
</organism>
<dbReference type="AlphaFoldDB" id="A0A7X1BW42"/>
<protein>
    <recommendedName>
        <fullName evidence="3">ParB/Sulfiredoxin domain-containing protein</fullName>
    </recommendedName>
</protein>
<sequence length="442" mass="52270">MNRDIMDEKMRTLKLEELKKGKAEISGIRLNYMGQDKIFNVYRIPLEYLVYNPYNGRIGTKVKTFEARNHTLNSENPDDVQIIEDYLWESNTERNKKTLANLRLNGQREYGIVSKNGVIIDGNRRVSLMKRIIRKSNSQEKTAIERCRYFNAIILDERADKKEILKLETTYQMGQDEKLDYNAPEKYLKCKELQEEGFTITEIADMMGETKSNIEKNLEILEVMDEYLSKFDYTNMYSMLDKREGQFVDLTSYKKQFTKNNNKANWIVDDEDISDLLNISFDYIRAQYEGKDFRKIGNTANTKGVPRSFFSDYNIWKKFKKEHYQDMHPIKEASVDEYLKKEGGKKDINVILNDRDNTWMEQTKNIFKKNMRKYGRVLEDTQAAKTPAVLLKDIKEALELIDTDQATFYDDEVYNLICKVNTKTYEFKKLFKSVKKNEQINN</sequence>
<comment type="caution">
    <text evidence="1">The sequence shown here is derived from an EMBL/GenBank/DDBJ whole genome shotgun (WGS) entry which is preliminary data.</text>
</comment>
<evidence type="ECO:0000313" key="2">
    <source>
        <dbReference type="Proteomes" id="UP000532866"/>
    </source>
</evidence>
<evidence type="ECO:0000313" key="1">
    <source>
        <dbReference type="EMBL" id="MBC1333430.1"/>
    </source>
</evidence>